<dbReference type="Pfam" id="PF00628">
    <property type="entry name" value="PHD"/>
    <property type="match status" value="1"/>
</dbReference>
<dbReference type="InterPro" id="IPR011011">
    <property type="entry name" value="Znf_FYVE_PHD"/>
</dbReference>
<feature type="compositionally biased region" description="Basic and acidic residues" evidence="7">
    <location>
        <begin position="1491"/>
        <end position="1501"/>
    </location>
</feature>
<dbReference type="PROSITE" id="PS50827">
    <property type="entry name" value="DDT"/>
    <property type="match status" value="1"/>
</dbReference>
<evidence type="ECO:0000256" key="3">
    <source>
        <dbReference type="ARBA" id="ARBA00022771"/>
    </source>
</evidence>
<dbReference type="PANTHER" id="PTHR46508">
    <property type="entry name" value="PHD FINGER FAMILY PROTEIN"/>
    <property type="match status" value="1"/>
</dbReference>
<dbReference type="InterPro" id="IPR001965">
    <property type="entry name" value="Znf_PHD"/>
</dbReference>
<dbReference type="Pfam" id="PF21743">
    <property type="entry name" value="PTM_DIR17_Tudor"/>
    <property type="match status" value="1"/>
</dbReference>
<dbReference type="SMART" id="SM00249">
    <property type="entry name" value="PHD"/>
    <property type="match status" value="2"/>
</dbReference>
<dbReference type="Pfam" id="PF24294">
    <property type="entry name" value="Chromo_PTM"/>
    <property type="match status" value="1"/>
</dbReference>
<reference evidence="10" key="1">
    <citation type="journal article" date="2023" name="Plant J.">
        <title>The genome of the king protea, Protea cynaroides.</title>
        <authorList>
            <person name="Chang J."/>
            <person name="Duong T.A."/>
            <person name="Schoeman C."/>
            <person name="Ma X."/>
            <person name="Roodt D."/>
            <person name="Barker N."/>
            <person name="Li Z."/>
            <person name="Van de Peer Y."/>
            <person name="Mizrachi E."/>
        </authorList>
    </citation>
    <scope>NUCLEOTIDE SEQUENCE</scope>
    <source>
        <tissue evidence="10">Young leaves</tissue>
    </source>
</reference>
<dbReference type="InterPro" id="IPR013083">
    <property type="entry name" value="Znf_RING/FYVE/PHD"/>
</dbReference>
<dbReference type="GO" id="GO:0005634">
    <property type="term" value="C:nucleus"/>
    <property type="evidence" value="ECO:0007669"/>
    <property type="project" value="UniProtKB-SubCell"/>
</dbReference>
<feature type="compositionally biased region" description="Basic and acidic residues" evidence="7">
    <location>
        <begin position="1459"/>
        <end position="1468"/>
    </location>
</feature>
<dbReference type="InterPro" id="IPR056618">
    <property type="entry name" value="Chromo_PTM"/>
</dbReference>
<dbReference type="Pfam" id="PF02791">
    <property type="entry name" value="DDT"/>
    <property type="match status" value="1"/>
</dbReference>
<evidence type="ECO:0000256" key="1">
    <source>
        <dbReference type="ARBA" id="ARBA00004123"/>
    </source>
</evidence>
<proteinExistence type="predicted"/>
<comment type="subcellular location">
    <subcellularLocation>
        <location evidence="1">Nucleus</location>
    </subcellularLocation>
</comment>
<evidence type="ECO:0000256" key="2">
    <source>
        <dbReference type="ARBA" id="ARBA00022723"/>
    </source>
</evidence>
<feature type="region of interest" description="Disordered" evidence="7">
    <location>
        <begin position="356"/>
        <end position="387"/>
    </location>
</feature>
<dbReference type="InterPro" id="IPR019786">
    <property type="entry name" value="Zinc_finger_PHD-type_CS"/>
</dbReference>
<feature type="compositionally biased region" description="Acidic residues" evidence="7">
    <location>
        <begin position="1792"/>
        <end position="1804"/>
    </location>
</feature>
<accession>A0A9Q0KYC4</accession>
<feature type="region of interest" description="Disordered" evidence="7">
    <location>
        <begin position="60"/>
        <end position="93"/>
    </location>
</feature>
<feature type="compositionally biased region" description="Polar residues" evidence="7">
    <location>
        <begin position="1518"/>
        <end position="1544"/>
    </location>
</feature>
<feature type="compositionally biased region" description="Basic and acidic residues" evidence="7">
    <location>
        <begin position="204"/>
        <end position="230"/>
    </location>
</feature>
<evidence type="ECO:0000313" key="11">
    <source>
        <dbReference type="Proteomes" id="UP001141806"/>
    </source>
</evidence>
<feature type="compositionally biased region" description="Basic residues" evidence="7">
    <location>
        <begin position="1469"/>
        <end position="1479"/>
    </location>
</feature>
<keyword evidence="2" id="KW-0479">Metal-binding</keyword>
<dbReference type="Gene3D" id="3.30.40.10">
    <property type="entry name" value="Zinc/RING finger domain, C3HC4 (zinc finger)"/>
    <property type="match status" value="2"/>
</dbReference>
<sequence>MDFVGKSLKKRFRGFGTFCGVVDSYDSSSGLYRIIYEDGDSEEMEVGEVDSILKGIGMGEAGEPVEKKKRGRPKKQRRKEASGDVPGGSGNSVDSLVNHCCSGEGSVDNLLKEGASRGAFSGKLEKECDLGGNLKEIASMFGILSDAICFDGLNPNVSSDEILKKNVYSDENLKGDDPVEPADEIQKVRFAFDLNSVFHEETKMDLNSSSHEETKIDLNSSSHEETKMENDISGGNLMNNNSPETTEETQMKKFDADGNPKETTSLGAAEETQMEGGISDGSLKAEICGATRETQVQYAGIGNARLPMDERVQKEDTGFGTELERAALPEGLESTLVEDNTFSMLQLKEDSSHADFAKKGIGNDSGCPNKEENSRNKRRRLSENFNSTTETVLRRSTRKATAVFSSMNHALSTKESHETNVRVVNGISDGKPVGSGCGGLEAPSCLLPKLALPPSSKILNLDEIPILDIFSVYSCLRSFSALLFLSPFDLEAFIAAVKCKIANSLIDFIHLSILRTLKLHLEFLSSEGSESASACLRGLNWGLLDLITWPVFLVEYLLIHGSALKLGFDLRQLKLLDSDYYKQPAAVKIEVLRCLCDDVIEAEIIRSELNRRTLLSQLDMDIDRNVSFEVYKKRKDPVDDSGGSSLTQEVVDETNDWNSDECCLCKMDGSLICCDGCPAAYHSRCVGIEKDLLPEGEWYCPECVVGKRDVPRKSPRSLRGAELLGVDPYGRVYFGSCGYLLVSDSCDMDCSFYYYHRNDLDAVIQVLKSSESLYSEIIRAISMHWSISVGSSGVKGHSDLQTLAINSDVDMEAQISSLHLTSTVTVFEEAKKEGIDERKPNGNGESTEDFGQHISESVSRVDSVIMNQFTEIASLFASSEGSADVSQAAAGIQVSHKPEVDCSDKSASTTAGSEIPEKLHCAIGTHALQYVDPINQETDLESTVPARTSSLINREGMVAQMQLEPGCYVNYYSFAQIAASVAEELMHKSADSINHDPQRSAEEMISAQLKIISNKSSKFHWSNIERLYINGQKENCGWCFSCKDPSESGKCLFNMNAPESHKSEAVGLCSKRIRKSHLIDVICQILSIEERLRGLLSGPWQNPHHIKLWRKSVLKACNIASVKHLLLNLESNLRRIALSAEWLKQVDSVATMGSASHVLATSVNVSSKHGIGRKQARLPDAASNSYSIAAAKAGVFWWRGGRLSRQAFHWKVLPRSLASKGGRQAGCKRIPGIHYADGSELAKRSRYIVWRAALEMLTSVPQLALLVRELDSYIRWDEIENNQILSHLSKEYRKLMRSFKKVTVRRKCMEGSQVKYLLDFGKRKTIPETVIRHGTMLEISSSERKKYWLDEFHVPLNLLRAFEERKLARMANKKSPEKLPDEGGRVMKPSKKRGLSYLLSKGEILENYQCGHCNKELPIGEAVNCQCCKGFFHKRHVKKSDGAITANCMYTCHKCQDGRVKHTKSKMEKGKKRPQKSKKAPKDGLPLPSQDSKKGTTEGRLLRPRNNKKAITDARPVRSQNSRKAFTDGSSKKTLTNRRSVQSGKSKKVLRVGRPKRAVKKVKYASVQNKRLVGRKKRKHVQSLNGMSKKYGKVIGGHKRKRTQVYHAYWINGLHLSRKVNDERAFHFKEKKLILPSQISSTDNMQYKCCLCSKGGYTSTTAFIGCDSCADWFHGDAFGLTHEKLGTILGFRCHRCRQVKPPLCPHLQDAMVQIHDSMKDAEMQHDMAVSDVDLFPIGRDDEVKPPLEKSPGLLHMQASIHDRNADAIADSDKIIVMNCSMESNEGHPFVENDQEEDEIPDSNDMEQKADADSDSNRTLILDCETESEKTDVVSDEFLVREGHPSCKSGENVIGKEGESLGNNKVDAAFVEMTDSSEMMLVAGTHCDSTELHKQKADVVTDSNRPLLLECEIESEKGHTVSGELLVREGFPSCKSDENVIETVGASLGNNEMEDVSAEMVGGP</sequence>
<feature type="domain" description="DDT" evidence="9">
    <location>
        <begin position="463"/>
        <end position="523"/>
    </location>
</feature>
<evidence type="ECO:0000256" key="4">
    <source>
        <dbReference type="ARBA" id="ARBA00022833"/>
    </source>
</evidence>
<keyword evidence="11" id="KW-1185">Reference proteome</keyword>
<comment type="caution">
    <text evidence="10">The sequence shown here is derived from an EMBL/GenBank/DDBJ whole genome shotgun (WGS) entry which is preliminary data.</text>
</comment>
<feature type="compositionally biased region" description="Basic and acidic residues" evidence="7">
    <location>
        <begin position="831"/>
        <end position="840"/>
    </location>
</feature>
<dbReference type="SMART" id="SM00571">
    <property type="entry name" value="DDT"/>
    <property type="match status" value="1"/>
</dbReference>
<evidence type="ECO:0000256" key="7">
    <source>
        <dbReference type="SAM" id="MobiDB-lite"/>
    </source>
</evidence>
<dbReference type="CDD" id="cd20401">
    <property type="entry name" value="Tudor_AtPTM-like"/>
    <property type="match status" value="1"/>
</dbReference>
<evidence type="ECO:0000256" key="6">
    <source>
        <dbReference type="PROSITE-ProRule" id="PRU00146"/>
    </source>
</evidence>
<dbReference type="PROSITE" id="PS01359">
    <property type="entry name" value="ZF_PHD_1"/>
    <property type="match status" value="1"/>
</dbReference>
<dbReference type="InterPro" id="IPR018501">
    <property type="entry name" value="DDT_dom"/>
</dbReference>
<evidence type="ECO:0000259" key="9">
    <source>
        <dbReference type="PROSITE" id="PS50827"/>
    </source>
</evidence>
<feature type="region of interest" description="Disordered" evidence="7">
    <location>
        <begin position="831"/>
        <end position="850"/>
    </location>
</feature>
<dbReference type="Proteomes" id="UP001141806">
    <property type="component" value="Unassembled WGS sequence"/>
</dbReference>
<feature type="domain" description="PHD-type" evidence="8">
    <location>
        <begin position="659"/>
        <end position="706"/>
    </location>
</feature>
<feature type="region of interest" description="Disordered" evidence="7">
    <location>
        <begin position="1784"/>
        <end position="1814"/>
    </location>
</feature>
<protein>
    <submittedName>
        <fullName evidence="10">Uncharacterized protein</fullName>
    </submittedName>
</protein>
<keyword evidence="5" id="KW-0539">Nucleus</keyword>
<feature type="compositionally biased region" description="Basic residues" evidence="7">
    <location>
        <begin position="67"/>
        <end position="78"/>
    </location>
</feature>
<name>A0A9Q0KYC4_9MAGN</name>
<dbReference type="InterPro" id="IPR019787">
    <property type="entry name" value="Znf_PHD-finger"/>
</dbReference>
<dbReference type="PROSITE" id="PS50016">
    <property type="entry name" value="ZF_PHD_2"/>
    <property type="match status" value="1"/>
</dbReference>
<feature type="region of interest" description="Disordered" evidence="7">
    <location>
        <begin position="204"/>
        <end position="248"/>
    </location>
</feature>
<evidence type="ECO:0000313" key="10">
    <source>
        <dbReference type="EMBL" id="KAJ4978874.1"/>
    </source>
</evidence>
<dbReference type="SUPFAM" id="SSF57903">
    <property type="entry name" value="FYVE/PHD zinc finger"/>
    <property type="match status" value="2"/>
</dbReference>
<dbReference type="CDD" id="cd15532">
    <property type="entry name" value="PHD2_CHD_II"/>
    <property type="match status" value="1"/>
</dbReference>
<evidence type="ECO:0000256" key="5">
    <source>
        <dbReference type="ARBA" id="ARBA00023242"/>
    </source>
</evidence>
<dbReference type="PANTHER" id="PTHR46508:SF5">
    <property type="entry name" value="PHD-FINGER AND DNA BINDING DOMAIN-CONTAINING PROTEIN"/>
    <property type="match status" value="1"/>
</dbReference>
<dbReference type="GO" id="GO:0008270">
    <property type="term" value="F:zinc ion binding"/>
    <property type="evidence" value="ECO:0007669"/>
    <property type="project" value="UniProtKB-KW"/>
</dbReference>
<keyword evidence="3 6" id="KW-0863">Zinc-finger</keyword>
<feature type="compositionally biased region" description="Basic residues" evidence="7">
    <location>
        <begin position="1545"/>
        <end position="1555"/>
    </location>
</feature>
<gene>
    <name evidence="10" type="ORF">NE237_009654</name>
</gene>
<dbReference type="EMBL" id="JAMYWD010000002">
    <property type="protein sequence ID" value="KAJ4978874.1"/>
    <property type="molecule type" value="Genomic_DNA"/>
</dbReference>
<organism evidence="10 11">
    <name type="scientific">Protea cynaroides</name>
    <dbReference type="NCBI Taxonomy" id="273540"/>
    <lineage>
        <taxon>Eukaryota</taxon>
        <taxon>Viridiplantae</taxon>
        <taxon>Streptophyta</taxon>
        <taxon>Embryophyta</taxon>
        <taxon>Tracheophyta</taxon>
        <taxon>Spermatophyta</taxon>
        <taxon>Magnoliopsida</taxon>
        <taxon>Proteales</taxon>
        <taxon>Proteaceae</taxon>
        <taxon>Protea</taxon>
    </lineage>
</organism>
<feature type="region of interest" description="Disordered" evidence="7">
    <location>
        <begin position="1459"/>
        <end position="1555"/>
    </location>
</feature>
<dbReference type="OrthoDB" id="784962at2759"/>
<evidence type="ECO:0000259" key="8">
    <source>
        <dbReference type="PROSITE" id="PS50016"/>
    </source>
</evidence>
<feature type="compositionally biased region" description="Basic and acidic residues" evidence="7">
    <location>
        <begin position="1805"/>
        <end position="1814"/>
    </location>
</feature>
<dbReference type="InterPro" id="IPR047365">
    <property type="entry name" value="Tudor_AtPTM-like"/>
</dbReference>
<keyword evidence="4" id="KW-0862">Zinc</keyword>